<keyword evidence="1" id="KW-0808">Transferase</keyword>
<sequence length="336" mass="38484">MVSPKKSCFTALMYEMAAFGDLVQFVHAYGEQWSQGALWPHFTRYAFDRENNKRISEWSLEFYEKYIGPYSYTTRDLGIIYVPSGKLCWFAAGSGKRRIFAICNYVNQRLLKPFHDWLMSILRIIPMDGTFNQVRPLEYIAGKKEYYSFDLKSATDRWPLLYQFELVQSLFDRSFASSVVNSALGCNVFDVPFVKKPTRLSFVAGQPLGYYSSWPLFALSHHLLVWYSAEQVYPYRYFTDYAILGDDVVIADRRVASAYSANLERLGVSISHGKSLISKSGAYEFAKKFRIKGGTVDLSPVSLSSLRNFFHPYGLLAIAGTYRGKECRGIFEVLAL</sequence>
<dbReference type="InterPro" id="IPR043502">
    <property type="entry name" value="DNA/RNA_pol_sf"/>
</dbReference>
<accession>A0AAN8UZA4</accession>
<dbReference type="InterPro" id="IPR008686">
    <property type="entry name" value="RNA_pol_mitovir"/>
</dbReference>
<comment type="caution">
    <text evidence="1">The sequence shown here is derived from an EMBL/GenBank/DDBJ whole genome shotgun (WGS) entry which is preliminary data.</text>
</comment>
<dbReference type="Proteomes" id="UP001370490">
    <property type="component" value="Unassembled WGS sequence"/>
</dbReference>
<gene>
    <name evidence="1" type="ORF">RJ641_011848</name>
</gene>
<keyword evidence="1" id="KW-0548">Nucleotidyltransferase</keyword>
<dbReference type="PANTHER" id="PTHR34456">
    <property type="entry name" value="MITOVIRUS RNA-DEPENDENT RNA POLYMERASE"/>
    <property type="match status" value="1"/>
</dbReference>
<keyword evidence="2" id="KW-1185">Reference proteome</keyword>
<dbReference type="EMBL" id="JBAMMX010000018">
    <property type="protein sequence ID" value="KAK6923544.1"/>
    <property type="molecule type" value="Genomic_DNA"/>
</dbReference>
<dbReference type="PANTHER" id="PTHR34456:SF13">
    <property type="entry name" value="REVERSE TRANSCRIPTASE DOMAIN-CONTAINING PROTEIN"/>
    <property type="match status" value="1"/>
</dbReference>
<evidence type="ECO:0000313" key="1">
    <source>
        <dbReference type="EMBL" id="KAK6923544.1"/>
    </source>
</evidence>
<name>A0AAN8UZA4_9MAGN</name>
<dbReference type="GO" id="GO:0003968">
    <property type="term" value="F:RNA-directed RNA polymerase activity"/>
    <property type="evidence" value="ECO:0007669"/>
    <property type="project" value="UniProtKB-KW"/>
</dbReference>
<dbReference type="Pfam" id="PF05919">
    <property type="entry name" value="Mitovir_RNA_pol"/>
    <property type="match status" value="1"/>
</dbReference>
<keyword evidence="1" id="KW-0696">RNA-directed RNA polymerase</keyword>
<organism evidence="1 2">
    <name type="scientific">Dillenia turbinata</name>
    <dbReference type="NCBI Taxonomy" id="194707"/>
    <lineage>
        <taxon>Eukaryota</taxon>
        <taxon>Viridiplantae</taxon>
        <taxon>Streptophyta</taxon>
        <taxon>Embryophyta</taxon>
        <taxon>Tracheophyta</taxon>
        <taxon>Spermatophyta</taxon>
        <taxon>Magnoliopsida</taxon>
        <taxon>eudicotyledons</taxon>
        <taxon>Gunneridae</taxon>
        <taxon>Pentapetalae</taxon>
        <taxon>Dilleniales</taxon>
        <taxon>Dilleniaceae</taxon>
        <taxon>Dillenia</taxon>
    </lineage>
</organism>
<dbReference type="SUPFAM" id="SSF56672">
    <property type="entry name" value="DNA/RNA polymerases"/>
    <property type="match status" value="1"/>
</dbReference>
<proteinExistence type="predicted"/>
<protein>
    <submittedName>
        <fullName evidence="1">RNA-dependent RNA polymerase, mitoviral</fullName>
    </submittedName>
</protein>
<reference evidence="1 2" key="1">
    <citation type="submission" date="2023-12" db="EMBL/GenBank/DDBJ databases">
        <title>A high-quality genome assembly for Dillenia turbinata (Dilleniales).</title>
        <authorList>
            <person name="Chanderbali A."/>
        </authorList>
    </citation>
    <scope>NUCLEOTIDE SEQUENCE [LARGE SCALE GENOMIC DNA]</scope>
    <source>
        <strain evidence="1">LSX21</strain>
        <tissue evidence="1">Leaf</tissue>
    </source>
</reference>
<evidence type="ECO:0000313" key="2">
    <source>
        <dbReference type="Proteomes" id="UP001370490"/>
    </source>
</evidence>
<dbReference type="AlphaFoldDB" id="A0AAN8UZA4"/>